<dbReference type="EnsemblPlants" id="TraesCS4A02G013900.1">
    <property type="protein sequence ID" value="TraesCS4A02G013900.1.cds1"/>
    <property type="gene ID" value="TraesCS4A02G013900"/>
</dbReference>
<reference evidence="2" key="2">
    <citation type="submission" date="2018-10" db="UniProtKB">
        <authorList>
            <consortium name="EnsemblPlants"/>
        </authorList>
    </citation>
    <scope>IDENTIFICATION</scope>
</reference>
<dbReference type="SMART" id="SM00256">
    <property type="entry name" value="FBOX"/>
    <property type="match status" value="1"/>
</dbReference>
<dbReference type="InterPro" id="IPR036047">
    <property type="entry name" value="F-box-like_dom_sf"/>
</dbReference>
<dbReference type="Gramene" id="TraesSYM4A03G02033950.1">
    <property type="protein sequence ID" value="TraesSYM4A03G02033950.1.CDS1"/>
    <property type="gene ID" value="TraesSYM4A03G02033950"/>
</dbReference>
<dbReference type="InterPro" id="IPR001810">
    <property type="entry name" value="F-box_dom"/>
</dbReference>
<dbReference type="STRING" id="4565.A0A3B6HP69"/>
<dbReference type="Gramene" id="TraesRN4A0100025300.1">
    <property type="protein sequence ID" value="TraesRN4A0100025300.1"/>
    <property type="gene ID" value="TraesRN4A0100025300"/>
</dbReference>
<dbReference type="InterPro" id="IPR017451">
    <property type="entry name" value="F-box-assoc_interact_dom"/>
</dbReference>
<dbReference type="NCBIfam" id="TIGR01640">
    <property type="entry name" value="F_box_assoc_1"/>
    <property type="match status" value="1"/>
</dbReference>
<dbReference type="Gramene" id="TraesWEE_scaffold_115037_01G000100.1">
    <property type="protein sequence ID" value="TraesWEE_scaffold_115037_01G000100.1"/>
    <property type="gene ID" value="TraesWEE_scaffold_115037_01G000100"/>
</dbReference>
<dbReference type="Gramene" id="TraesJAG4A03G02015490.1">
    <property type="protein sequence ID" value="TraesJAG4A03G02015490.1.CDS1"/>
    <property type="gene ID" value="TraesJAG4A03G02015490"/>
</dbReference>
<dbReference type="Gramene" id="TraesCLE_scaffold_066143_01G000100.1">
    <property type="protein sequence ID" value="TraesCLE_scaffold_066143_01G000100.1"/>
    <property type="gene ID" value="TraesCLE_scaffold_066143_01G000100"/>
</dbReference>
<dbReference type="Gramene" id="TraesJUL4A03G02027100.1">
    <property type="protein sequence ID" value="TraesJUL4A03G02027100.1.CDS1"/>
    <property type="gene ID" value="TraesJUL4A03G02027100"/>
</dbReference>
<organism evidence="2">
    <name type="scientific">Triticum aestivum</name>
    <name type="common">Wheat</name>
    <dbReference type="NCBI Taxonomy" id="4565"/>
    <lineage>
        <taxon>Eukaryota</taxon>
        <taxon>Viridiplantae</taxon>
        <taxon>Streptophyta</taxon>
        <taxon>Embryophyta</taxon>
        <taxon>Tracheophyta</taxon>
        <taxon>Spermatophyta</taxon>
        <taxon>Magnoliopsida</taxon>
        <taxon>Liliopsida</taxon>
        <taxon>Poales</taxon>
        <taxon>Poaceae</taxon>
        <taxon>BOP clade</taxon>
        <taxon>Pooideae</taxon>
        <taxon>Triticodae</taxon>
        <taxon>Triticeae</taxon>
        <taxon>Triticinae</taxon>
        <taxon>Triticum</taxon>
    </lineage>
</organism>
<dbReference type="Gramene" id="TraesARI4A03G02043930.1">
    <property type="protein sequence ID" value="TraesARI4A03G02043930.1.CDS1"/>
    <property type="gene ID" value="TraesARI4A03G02043930"/>
</dbReference>
<feature type="domain" description="F-box" evidence="1">
    <location>
        <begin position="7"/>
        <end position="46"/>
    </location>
</feature>
<dbReference type="Gramene" id="TraesROB_scaffold_095945_01G000100.1">
    <property type="protein sequence ID" value="TraesROB_scaffold_095945_01G000100.1"/>
    <property type="gene ID" value="TraesROB_scaffold_095945_01G000100"/>
</dbReference>
<dbReference type="AlphaFoldDB" id="A0A3B6HP69"/>
<dbReference type="Gramene" id="TraesCS4A03G0023700.1">
    <property type="protein sequence ID" value="TraesCS4A03G0023700.1.CDS1"/>
    <property type="gene ID" value="TraesCS4A03G0023700"/>
</dbReference>
<proteinExistence type="predicted"/>
<dbReference type="Pfam" id="PF00646">
    <property type="entry name" value="F-box"/>
    <property type="match status" value="1"/>
</dbReference>
<dbReference type="Gramene" id="TraesSTA4A03G02004310.1">
    <property type="protein sequence ID" value="TraesSTA4A03G02004310.1.CDS1"/>
    <property type="gene ID" value="TraesSTA4A03G02004310"/>
</dbReference>
<keyword evidence="3" id="KW-1185">Reference proteome</keyword>
<evidence type="ECO:0000313" key="2">
    <source>
        <dbReference type="EnsemblPlants" id="TraesCS4A02G013900.1.cds1"/>
    </source>
</evidence>
<dbReference type="Gramene" id="TraesCS4A02G013900.1">
    <property type="protein sequence ID" value="TraesCS4A02G013900.1.cds1"/>
    <property type="gene ID" value="TraesCS4A02G013900"/>
</dbReference>
<evidence type="ECO:0000313" key="3">
    <source>
        <dbReference type="Proteomes" id="UP000019116"/>
    </source>
</evidence>
<dbReference type="Gramene" id="TraesLDM4A03G02007190.1">
    <property type="protein sequence ID" value="TraesLDM4A03G02007190.1.CDS1"/>
    <property type="gene ID" value="TraesLDM4A03G02007190"/>
</dbReference>
<evidence type="ECO:0000259" key="1">
    <source>
        <dbReference type="SMART" id="SM00256"/>
    </source>
</evidence>
<dbReference type="Gramene" id="TraesNOR4A03G02035310.1">
    <property type="protein sequence ID" value="TraesNOR4A03G02035310.1.CDS1"/>
    <property type="gene ID" value="TraesNOR4A03G02035310"/>
</dbReference>
<dbReference type="InterPro" id="IPR050796">
    <property type="entry name" value="SCF_F-box_component"/>
</dbReference>
<sequence>MHALSDLSDDVLMEIVVRLPAHSIARCRAVCRAWRSAISHASFDTALARRPAAVATVTADRLGFEFRTDYTYALEGTTPTLVSRTRVVFDFFLRWRRRPPCPQEVRLISDSLSSIVTTVRGSWDGVLCIERGVWKWKTRPLRYHVEQYLLWNPVTKACATVSPPADRGKIIGGYAHPTTGAFHLVHGSGEVVNDHLMAPTTFLIGRVGDDMAWREIPLELEEASPTDDAQPSKIFISSNRNARCVGLRGNLHWLALSGSGTLRILAFDTSSQDRFRQIEAPELGRGPADLTKVRLGARSGGKLCIFSVAPSMSSMDVWVLDGYCATVRRSSWRRKERISFVSCWTFNAATEVEVEVEVVEGVGEGEEIFLHFETWIDVYNIQCKTWRRDMEVPGLITLGSHESLVMHRESALQHEVSFGDASRAVSRTVDSDGTHRYNVA</sequence>
<dbReference type="CDD" id="cd22157">
    <property type="entry name" value="F-box_AtFBW1-like"/>
    <property type="match status" value="1"/>
</dbReference>
<protein>
    <recommendedName>
        <fullName evidence="1">F-box domain-containing protein</fullName>
    </recommendedName>
</protein>
<dbReference type="Proteomes" id="UP000019116">
    <property type="component" value="Chromosome 4A"/>
</dbReference>
<reference evidence="2" key="1">
    <citation type="submission" date="2018-08" db="EMBL/GenBank/DDBJ databases">
        <authorList>
            <person name="Rossello M."/>
        </authorList>
    </citation>
    <scope>NUCLEOTIDE SEQUENCE [LARGE SCALE GENOMIC DNA]</scope>
    <source>
        <strain evidence="2">cv. Chinese Spring</strain>
    </source>
</reference>
<dbReference type="Gramene" id="TraesPARA_EIv1.0_1303690.1">
    <property type="protein sequence ID" value="TraesPARA_EIv1.0_1303690.1.CDS1"/>
    <property type="gene ID" value="TraesPARA_EIv1.0_1303690"/>
</dbReference>
<dbReference type="Gramene" id="TraesCAD_scaffold_107438_01G000100.1">
    <property type="protein sequence ID" value="TraesCAD_scaffold_107438_01G000100.1"/>
    <property type="gene ID" value="TraesCAD_scaffold_107438_01G000100"/>
</dbReference>
<dbReference type="OMA" id="FETWIDV"/>
<dbReference type="PANTHER" id="PTHR31672:SF2">
    <property type="entry name" value="F-BOX DOMAIN-CONTAINING PROTEIN"/>
    <property type="match status" value="1"/>
</dbReference>
<dbReference type="OrthoDB" id="587254at2759"/>
<name>A0A3B6HP69_WHEAT</name>
<dbReference type="SUPFAM" id="SSF81383">
    <property type="entry name" value="F-box domain"/>
    <property type="match status" value="1"/>
</dbReference>
<dbReference type="Gene3D" id="1.20.1280.50">
    <property type="match status" value="1"/>
</dbReference>
<dbReference type="Gramene" id="TraesLAC4A03G01962030.1">
    <property type="protein sequence ID" value="TraesLAC4A03G01962030.1.CDS1"/>
    <property type="gene ID" value="TraesLAC4A03G01962030"/>
</dbReference>
<dbReference type="PANTHER" id="PTHR31672">
    <property type="entry name" value="BNACNNG10540D PROTEIN"/>
    <property type="match status" value="1"/>
</dbReference>
<dbReference type="Gramene" id="TraesMAC4A03G02007950.1">
    <property type="protein sequence ID" value="TraesMAC4A03G02007950.1.CDS1"/>
    <property type="gene ID" value="TraesMAC4A03G02007950"/>
</dbReference>
<accession>A0A3B6HP69</accession>